<dbReference type="EMBL" id="JALEMU010000162">
    <property type="protein sequence ID" value="MCI5756539.1"/>
    <property type="molecule type" value="Genomic_DNA"/>
</dbReference>
<dbReference type="EMBL" id="CBFW010000367">
    <property type="protein sequence ID" value="CDC76368.1"/>
    <property type="molecule type" value="Genomic_DNA"/>
</dbReference>
<name>R6TSC9_9BACT</name>
<dbReference type="STRING" id="1263015.BN580_02129"/>
<dbReference type="PIRSF" id="PIRSF003107">
    <property type="entry name" value="PhoU"/>
    <property type="match status" value="1"/>
</dbReference>
<dbReference type="AlphaFoldDB" id="R6TSC9"/>
<dbReference type="PANTHER" id="PTHR42930">
    <property type="entry name" value="PHOSPHATE-SPECIFIC TRANSPORT SYSTEM ACCESSORY PROTEIN PHOU"/>
    <property type="match status" value="1"/>
</dbReference>
<reference evidence="11" key="1">
    <citation type="submission" date="2012-11" db="EMBL/GenBank/DDBJ databases">
        <title>Dependencies among metagenomic species, viruses, plasmids and units of genetic variation.</title>
        <authorList>
            <person name="Nielsen H.B."/>
            <person name="Almeida M."/>
            <person name="Juncker A.S."/>
            <person name="Rasmussen S."/>
            <person name="Li J."/>
            <person name="Sunagawa S."/>
            <person name="Plichta D."/>
            <person name="Gautier L."/>
            <person name="Le Chatelier E."/>
            <person name="Peletier E."/>
            <person name="Bonde I."/>
            <person name="Nielsen T."/>
            <person name="Manichanh C."/>
            <person name="Arumugam M."/>
            <person name="Batto J."/>
            <person name="Santos M.B.Q.D."/>
            <person name="Blom N."/>
            <person name="Borruel N."/>
            <person name="Burgdorf K.S."/>
            <person name="Boumezbeur F."/>
            <person name="Casellas F."/>
            <person name="Dore J."/>
            <person name="Guarner F."/>
            <person name="Hansen T."/>
            <person name="Hildebrand F."/>
            <person name="Kaas R.S."/>
            <person name="Kennedy S."/>
            <person name="Kristiansen K."/>
            <person name="Kultima J.R."/>
            <person name="Leonard P."/>
            <person name="Levenez F."/>
            <person name="Lund O."/>
            <person name="Moumen B."/>
            <person name="Le Paslier D."/>
            <person name="Pons N."/>
            <person name="Pedersen O."/>
            <person name="Prifti E."/>
            <person name="Qin J."/>
            <person name="Raes J."/>
            <person name="Tap J."/>
            <person name="Tims S."/>
            <person name="Ussery D.W."/>
            <person name="Yamada T."/>
            <person name="MetaHit consortium"/>
            <person name="Renault P."/>
            <person name="Sicheritz-Ponten T."/>
            <person name="Bork P."/>
            <person name="Wang J."/>
            <person name="Brunak S."/>
            <person name="Ehrlich S.D."/>
        </authorList>
    </citation>
    <scope>NUCLEOTIDE SEQUENCE [LARGE SCALE GENOMIC DNA]</scope>
</reference>
<evidence type="ECO:0000256" key="2">
    <source>
        <dbReference type="ARBA" id="ARBA00008107"/>
    </source>
</evidence>
<dbReference type="Gene3D" id="1.20.58.220">
    <property type="entry name" value="Phosphate transport system protein phou homolog 2, domain 2"/>
    <property type="match status" value="1"/>
</dbReference>
<proteinExistence type="inferred from homology"/>
<evidence type="ECO:0000313" key="13">
    <source>
        <dbReference type="Proteomes" id="UP000017938"/>
    </source>
</evidence>
<dbReference type="NCBIfam" id="TIGR02135">
    <property type="entry name" value="phoU_full"/>
    <property type="match status" value="1"/>
</dbReference>
<evidence type="ECO:0000256" key="5">
    <source>
        <dbReference type="ARBA" id="ARBA00022490"/>
    </source>
</evidence>
<dbReference type="InterPro" id="IPR038078">
    <property type="entry name" value="PhoU-like_sf"/>
</dbReference>
<evidence type="ECO:0000256" key="3">
    <source>
        <dbReference type="ARBA" id="ARBA00011738"/>
    </source>
</evidence>
<dbReference type="InterPro" id="IPR028366">
    <property type="entry name" value="PhoU"/>
</dbReference>
<keyword evidence="5 8" id="KW-0963">Cytoplasm</keyword>
<evidence type="ECO:0000256" key="1">
    <source>
        <dbReference type="ARBA" id="ARBA00004496"/>
    </source>
</evidence>
<dbReference type="GO" id="GO:0030643">
    <property type="term" value="P:intracellular phosphate ion homeostasis"/>
    <property type="evidence" value="ECO:0007669"/>
    <property type="project" value="InterPro"/>
</dbReference>
<feature type="domain" description="PhoU" evidence="10">
    <location>
        <begin position="122"/>
        <end position="206"/>
    </location>
</feature>
<evidence type="ECO:0000313" key="14">
    <source>
        <dbReference type="Proteomes" id="UP001139365"/>
    </source>
</evidence>
<accession>R6TSC9</accession>
<dbReference type="FunFam" id="1.20.58.220:FF:000004">
    <property type="entry name" value="Phosphate-specific transport system accessory protein PhoU"/>
    <property type="match status" value="1"/>
</dbReference>
<feature type="coiled-coil region" evidence="9">
    <location>
        <begin position="33"/>
        <end position="60"/>
    </location>
</feature>
<comment type="subcellular location">
    <subcellularLocation>
        <location evidence="1 8">Cytoplasm</location>
    </subcellularLocation>
</comment>
<dbReference type="Pfam" id="PF01895">
    <property type="entry name" value="PhoU"/>
    <property type="match status" value="2"/>
</dbReference>
<keyword evidence="9" id="KW-0175">Coiled coil</keyword>
<dbReference type="InterPro" id="IPR026022">
    <property type="entry name" value="PhoU_dom"/>
</dbReference>
<organism evidence="11 13">
    <name type="scientific">Candidatus Colimorpha enterica</name>
    <dbReference type="NCBI Taxonomy" id="3083063"/>
    <lineage>
        <taxon>Bacteria</taxon>
        <taxon>Pseudomonadati</taxon>
        <taxon>Bacteroidota</taxon>
        <taxon>Bacteroidia</taxon>
        <taxon>Bacteroidales</taxon>
        <taxon>Candidatus Colimorpha</taxon>
    </lineage>
</organism>
<gene>
    <name evidence="12" type="primary">phoU</name>
    <name evidence="11" type="ORF">BN580_02129</name>
    <name evidence="12" type="ORF">MR241_09640</name>
</gene>
<comment type="similarity">
    <text evidence="2 8">Belongs to the PhoU family.</text>
</comment>
<dbReference type="SUPFAM" id="SSF109755">
    <property type="entry name" value="PhoU-like"/>
    <property type="match status" value="1"/>
</dbReference>
<evidence type="ECO:0000256" key="8">
    <source>
        <dbReference type="PIRNR" id="PIRNR003107"/>
    </source>
</evidence>
<dbReference type="GO" id="GO:0005737">
    <property type="term" value="C:cytoplasm"/>
    <property type="evidence" value="ECO:0007669"/>
    <property type="project" value="UniProtKB-SubCell"/>
</dbReference>
<evidence type="ECO:0000256" key="4">
    <source>
        <dbReference type="ARBA" id="ARBA00022448"/>
    </source>
</evidence>
<sequence length="217" mass="24622">MSIRNKYEEELKRVFGKLVAMCRATEQAIDRSVTALRDRNAALSREVMEEDRNIDNMERDIEQDCLKILLMEHPVAGDFRDVSAALKMITDLERIADQAADISEISLQFGEDEFIKEPEHIRMMATLAIGMVKDGVDSYINRDIETAKSLDSRDDRVDELFETVKSDLIALIKKDPANADQAILFMMIAKYLERIGDHAVNIGEWAEYAATGQHKPG</sequence>
<protein>
    <recommendedName>
        <fullName evidence="8">Phosphate-specific transport system accessory protein PhoU</fullName>
    </recommendedName>
</protein>
<evidence type="ECO:0000256" key="7">
    <source>
        <dbReference type="ARBA" id="ARBA00056181"/>
    </source>
</evidence>
<evidence type="ECO:0000313" key="12">
    <source>
        <dbReference type="EMBL" id="MCI5756539.1"/>
    </source>
</evidence>
<evidence type="ECO:0000256" key="6">
    <source>
        <dbReference type="ARBA" id="ARBA00022592"/>
    </source>
</evidence>
<comment type="function">
    <text evidence="7 8">Plays a role in the regulation of phosphate uptake.</text>
</comment>
<keyword evidence="6 8" id="KW-0592">Phosphate transport</keyword>
<dbReference type="GO" id="GO:0006817">
    <property type="term" value="P:phosphate ion transport"/>
    <property type="evidence" value="ECO:0007669"/>
    <property type="project" value="UniProtKB-KW"/>
</dbReference>
<evidence type="ECO:0000313" key="11">
    <source>
        <dbReference type="EMBL" id="CDC76368.1"/>
    </source>
</evidence>
<dbReference type="GO" id="GO:0045936">
    <property type="term" value="P:negative regulation of phosphate metabolic process"/>
    <property type="evidence" value="ECO:0007669"/>
    <property type="project" value="InterPro"/>
</dbReference>
<dbReference type="Proteomes" id="UP001139365">
    <property type="component" value="Unassembled WGS sequence"/>
</dbReference>
<comment type="caution">
    <text evidence="11">The sequence shown here is derived from an EMBL/GenBank/DDBJ whole genome shotgun (WGS) entry which is preliminary data.</text>
</comment>
<dbReference type="PANTHER" id="PTHR42930:SF3">
    <property type="entry name" value="PHOSPHATE-SPECIFIC TRANSPORT SYSTEM ACCESSORY PROTEIN PHOU"/>
    <property type="match status" value="1"/>
</dbReference>
<comment type="subunit">
    <text evidence="3 8">Homodimer.</text>
</comment>
<evidence type="ECO:0000259" key="10">
    <source>
        <dbReference type="Pfam" id="PF01895"/>
    </source>
</evidence>
<keyword evidence="4 8" id="KW-0813">Transport</keyword>
<dbReference type="Proteomes" id="UP000017938">
    <property type="component" value="Unassembled WGS sequence"/>
</dbReference>
<feature type="domain" description="PhoU" evidence="10">
    <location>
        <begin position="20"/>
        <end position="105"/>
    </location>
</feature>
<reference evidence="12 14" key="2">
    <citation type="submission" date="2022-03" db="EMBL/GenBank/DDBJ databases">
        <title>Metagenome-assembled genomes from swine fecal metagenomes.</title>
        <authorList>
            <person name="Holman D.B."/>
            <person name="Kommadath A."/>
        </authorList>
    </citation>
    <scope>NUCLEOTIDE SEQUENCE [LARGE SCALE GENOMIC DNA]</scope>
    <source>
        <strain evidence="12">SUG147</strain>
    </source>
</reference>
<evidence type="ECO:0000256" key="9">
    <source>
        <dbReference type="SAM" id="Coils"/>
    </source>
</evidence>